<protein>
    <recommendedName>
        <fullName evidence="3">Secreted protein</fullName>
    </recommendedName>
</protein>
<keyword evidence="2" id="KW-1185">Reference proteome</keyword>
<accession>A0ABX1DIS2</accession>
<reference evidence="1 2" key="1">
    <citation type="submission" date="2020-03" db="EMBL/GenBank/DDBJ databases">
        <title>Tamlana sp. nov, isolated from XXX.</title>
        <authorList>
            <person name="Cao W.R."/>
        </authorList>
    </citation>
    <scope>NUCLEOTIDE SEQUENCE [LARGE SCALE GENOMIC DNA]</scope>
    <source>
        <strain evidence="1 2">HST1-43</strain>
    </source>
</reference>
<proteinExistence type="predicted"/>
<dbReference type="Proteomes" id="UP000760545">
    <property type="component" value="Unassembled WGS sequence"/>
</dbReference>
<name>A0ABX1DIS2_9FLAO</name>
<evidence type="ECO:0000313" key="1">
    <source>
        <dbReference type="EMBL" id="NJX17437.1"/>
    </source>
</evidence>
<gene>
    <name evidence="1" type="ORF">HC176_18360</name>
</gene>
<evidence type="ECO:0008006" key="3">
    <source>
        <dbReference type="Google" id="ProtNLM"/>
    </source>
</evidence>
<feature type="non-terminal residue" evidence="1">
    <location>
        <position position="54"/>
    </location>
</feature>
<organism evidence="1 2">
    <name type="scientific">Tamlana crocina</name>
    <dbReference type="NCBI Taxonomy" id="393006"/>
    <lineage>
        <taxon>Bacteria</taxon>
        <taxon>Pseudomonadati</taxon>
        <taxon>Bacteroidota</taxon>
        <taxon>Flavobacteriia</taxon>
        <taxon>Flavobacteriales</taxon>
        <taxon>Flavobacteriaceae</taxon>
        <taxon>Tamlana</taxon>
    </lineage>
</organism>
<dbReference type="PROSITE" id="PS51257">
    <property type="entry name" value="PROKAR_LIPOPROTEIN"/>
    <property type="match status" value="1"/>
</dbReference>
<sequence length="54" mass="6223">MKNSIYLLMMFLGVAITGCEPMEDIHEDLDARLDARSIEGMTEYTLTDDDYDFL</sequence>
<evidence type="ECO:0000313" key="2">
    <source>
        <dbReference type="Proteomes" id="UP000760545"/>
    </source>
</evidence>
<dbReference type="EMBL" id="JAAVJS010000632">
    <property type="protein sequence ID" value="NJX17437.1"/>
    <property type="molecule type" value="Genomic_DNA"/>
</dbReference>
<comment type="caution">
    <text evidence="1">The sequence shown here is derived from an EMBL/GenBank/DDBJ whole genome shotgun (WGS) entry which is preliminary data.</text>
</comment>